<proteinExistence type="predicted"/>
<protein>
    <submittedName>
        <fullName evidence="1">Molybdenum cofactor biosynthesis protein B</fullName>
    </submittedName>
</protein>
<organism evidence="1 2">
    <name type="scientific">Pseudomonas syringae pv. spinaceae</name>
    <dbReference type="NCBI Taxonomy" id="264459"/>
    <lineage>
        <taxon>Bacteria</taxon>
        <taxon>Pseudomonadati</taxon>
        <taxon>Pseudomonadota</taxon>
        <taxon>Gammaproteobacteria</taxon>
        <taxon>Pseudomonadales</taxon>
        <taxon>Pseudomonadaceae</taxon>
        <taxon>Pseudomonas</taxon>
        <taxon>Pseudomonas syringae</taxon>
    </lineage>
</organism>
<evidence type="ECO:0000313" key="1">
    <source>
        <dbReference type="EMBL" id="KPY81638.1"/>
    </source>
</evidence>
<sequence length="320" mass="35861">MHQLVIRRAQFRVPGVFAQPCTVDQRLRVLDAKTHRERLGFHEHATAVQHTESVTGAVAQRQDDVPGLDLFTAVELDAQQLAVLDHQVGHALLKAHFAAQRFDLVTHVFNHTGQAERADVRFADVENFFRRARFHELVQHLAADEFRVLDLAVKLAVGERTGTAFTELHVGLGVEHVLAPQRPRVLGALAHFGAALEDDRLEAHLRQQQPGKNAARPEAHHYRALAQAFRGVTDHFIADIRCRADVTVIGELAQQRCFILDLKVDGVDETQLGRLLARVVTAFEEGEVQQFAAIDAQVLQECNAQVFFRVIDRQLEFGDS</sequence>
<comment type="caution">
    <text evidence="1">The sequence shown here is derived from an EMBL/GenBank/DDBJ whole genome shotgun (WGS) entry which is preliminary data.</text>
</comment>
<dbReference type="AlphaFoldDB" id="A0A0Q0GXZ9"/>
<name>A0A0Q0GXZ9_PSESX</name>
<dbReference type="EMBL" id="LJRI01000969">
    <property type="protein sequence ID" value="KPY81638.1"/>
    <property type="molecule type" value="Genomic_DNA"/>
</dbReference>
<gene>
    <name evidence="1" type="ORF">ALO94_200408</name>
</gene>
<reference evidence="1 2" key="1">
    <citation type="submission" date="2015-09" db="EMBL/GenBank/DDBJ databases">
        <title>Genome announcement of multiple Pseudomonas syringae strains.</title>
        <authorList>
            <person name="Thakur S."/>
            <person name="Wang P.W."/>
            <person name="Gong Y."/>
            <person name="Weir B.S."/>
            <person name="Guttman D.S."/>
        </authorList>
    </citation>
    <scope>NUCLEOTIDE SEQUENCE [LARGE SCALE GENOMIC DNA]</scope>
    <source>
        <strain evidence="1 2">ICMP16929</strain>
    </source>
</reference>
<dbReference type="Proteomes" id="UP000050384">
    <property type="component" value="Unassembled WGS sequence"/>
</dbReference>
<accession>A0A0Q0GXZ9</accession>
<evidence type="ECO:0000313" key="2">
    <source>
        <dbReference type="Proteomes" id="UP000050384"/>
    </source>
</evidence>